<dbReference type="Gene3D" id="3.30.950.10">
    <property type="entry name" value="Methyltransferase, Cobalt-precorrin-4 Transmethylase, Domain 2"/>
    <property type="match status" value="1"/>
</dbReference>
<dbReference type="GO" id="GO:0004851">
    <property type="term" value="F:uroporphyrin-III C-methyltransferase activity"/>
    <property type="evidence" value="ECO:0007669"/>
    <property type="project" value="UniProtKB-EC"/>
</dbReference>
<dbReference type="GO" id="GO:0032259">
    <property type="term" value="P:methylation"/>
    <property type="evidence" value="ECO:0007669"/>
    <property type="project" value="UniProtKB-KW"/>
</dbReference>
<dbReference type="InterPro" id="IPR035996">
    <property type="entry name" value="4pyrrol_Methylase_sf"/>
</dbReference>
<dbReference type="UniPathway" id="UPA00262">
    <property type="reaction ID" value="UER00211"/>
</dbReference>
<keyword evidence="3 8" id="KW-0489">Methyltransferase</keyword>
<evidence type="ECO:0000256" key="3">
    <source>
        <dbReference type="ARBA" id="ARBA00022603"/>
    </source>
</evidence>
<dbReference type="InterPro" id="IPR006366">
    <property type="entry name" value="CobA/CysG_C"/>
</dbReference>
<dbReference type="AlphaFoldDB" id="A0A5E5BUK9"/>
<dbReference type="InterPro" id="IPR000878">
    <property type="entry name" value="4pyrrol_Mease"/>
</dbReference>
<dbReference type="InterPro" id="IPR003043">
    <property type="entry name" value="Uropor_MeTrfase_CS"/>
</dbReference>
<evidence type="ECO:0000256" key="7">
    <source>
        <dbReference type="ARBA" id="ARBA00025705"/>
    </source>
</evidence>
<keyword evidence="4 8" id="KW-0808">Transferase</keyword>
<gene>
    <name evidence="11" type="primary">sumT_2</name>
    <name evidence="11" type="ORF">PBR20603_02071</name>
</gene>
<comment type="similarity">
    <text evidence="1 8">Belongs to the precorrin methyltransferase family.</text>
</comment>
<keyword evidence="12" id="KW-1185">Reference proteome</keyword>
<evidence type="ECO:0000256" key="5">
    <source>
        <dbReference type="ARBA" id="ARBA00022691"/>
    </source>
</evidence>
<dbReference type="Proteomes" id="UP000382040">
    <property type="component" value="Unassembled WGS sequence"/>
</dbReference>
<dbReference type="SUPFAM" id="SSF53790">
    <property type="entry name" value="Tetrapyrrole methylase"/>
    <property type="match status" value="1"/>
</dbReference>
<dbReference type="InterPro" id="IPR014777">
    <property type="entry name" value="4pyrrole_Mease_sub1"/>
</dbReference>
<dbReference type="EMBL" id="CABPST010000004">
    <property type="protein sequence ID" value="VVE88123.1"/>
    <property type="molecule type" value="Genomic_DNA"/>
</dbReference>
<dbReference type="GO" id="GO:0019354">
    <property type="term" value="P:siroheme biosynthetic process"/>
    <property type="evidence" value="ECO:0007669"/>
    <property type="project" value="UniProtKB-UniPathway"/>
</dbReference>
<dbReference type="InterPro" id="IPR014776">
    <property type="entry name" value="4pyrrole_Mease_sub2"/>
</dbReference>
<evidence type="ECO:0000256" key="4">
    <source>
        <dbReference type="ARBA" id="ARBA00022679"/>
    </source>
</evidence>
<comment type="pathway">
    <text evidence="7">Porphyrin-containing compound metabolism; siroheme biosynthesis; precorrin-2 from uroporphyrinogen III: step 1/1.</text>
</comment>
<dbReference type="NCBIfam" id="TIGR01469">
    <property type="entry name" value="cobA_cysG_Cterm"/>
    <property type="match status" value="1"/>
</dbReference>
<organism evidence="11 12">
    <name type="scientific">Pandoraea bronchicola</name>
    <dbReference type="NCBI Taxonomy" id="2508287"/>
    <lineage>
        <taxon>Bacteria</taxon>
        <taxon>Pseudomonadati</taxon>
        <taxon>Pseudomonadota</taxon>
        <taxon>Betaproteobacteria</taxon>
        <taxon>Burkholderiales</taxon>
        <taxon>Burkholderiaceae</taxon>
        <taxon>Pandoraea</taxon>
    </lineage>
</organism>
<dbReference type="CDD" id="cd11642">
    <property type="entry name" value="SUMT"/>
    <property type="match status" value="1"/>
</dbReference>
<keyword evidence="6" id="KW-0627">Porphyrin biosynthesis</keyword>
<feature type="domain" description="Tetrapyrrole methylase" evidence="10">
    <location>
        <begin position="33"/>
        <end position="239"/>
    </location>
</feature>
<dbReference type="Gene3D" id="3.40.1010.10">
    <property type="entry name" value="Cobalt-precorrin-4 Transmethylase, Domain 1"/>
    <property type="match status" value="1"/>
</dbReference>
<dbReference type="NCBIfam" id="NF004790">
    <property type="entry name" value="PRK06136.1"/>
    <property type="match status" value="1"/>
</dbReference>
<evidence type="ECO:0000256" key="8">
    <source>
        <dbReference type="RuleBase" id="RU003960"/>
    </source>
</evidence>
<evidence type="ECO:0000256" key="9">
    <source>
        <dbReference type="SAM" id="MobiDB-lite"/>
    </source>
</evidence>
<proteinExistence type="inferred from homology"/>
<keyword evidence="5" id="KW-0949">S-adenosyl-L-methionine</keyword>
<evidence type="ECO:0000313" key="12">
    <source>
        <dbReference type="Proteomes" id="UP000382040"/>
    </source>
</evidence>
<dbReference type="EC" id="2.1.1.107" evidence="2"/>
<protein>
    <recommendedName>
        <fullName evidence="2">uroporphyrinogen-III C-methyltransferase</fullName>
        <ecNumber evidence="2">2.1.1.107</ecNumber>
    </recommendedName>
</protein>
<feature type="region of interest" description="Disordered" evidence="9">
    <location>
        <begin position="1"/>
        <end position="27"/>
    </location>
</feature>
<evidence type="ECO:0000256" key="2">
    <source>
        <dbReference type="ARBA" id="ARBA00012162"/>
    </source>
</evidence>
<dbReference type="Pfam" id="PF00590">
    <property type="entry name" value="TP_methylase"/>
    <property type="match status" value="1"/>
</dbReference>
<dbReference type="FunFam" id="3.40.1010.10:FF:000001">
    <property type="entry name" value="Siroheme synthase"/>
    <property type="match status" value="1"/>
</dbReference>
<evidence type="ECO:0000259" key="10">
    <source>
        <dbReference type="Pfam" id="PF00590"/>
    </source>
</evidence>
<dbReference type="PROSITE" id="PS00840">
    <property type="entry name" value="SUMT_2"/>
    <property type="match status" value="1"/>
</dbReference>
<dbReference type="InterPro" id="IPR050161">
    <property type="entry name" value="Siro_Cobalamin_biosynth"/>
</dbReference>
<name>A0A5E5BUK9_9BURK</name>
<dbReference type="PANTHER" id="PTHR45790:SF3">
    <property type="entry name" value="S-ADENOSYL-L-METHIONINE-DEPENDENT UROPORPHYRINOGEN III METHYLTRANSFERASE, CHLOROPLASTIC"/>
    <property type="match status" value="1"/>
</dbReference>
<evidence type="ECO:0000313" key="11">
    <source>
        <dbReference type="EMBL" id="VVE88123.1"/>
    </source>
</evidence>
<dbReference type="PROSITE" id="PS00839">
    <property type="entry name" value="SUMT_1"/>
    <property type="match status" value="1"/>
</dbReference>
<evidence type="ECO:0000256" key="1">
    <source>
        <dbReference type="ARBA" id="ARBA00005879"/>
    </source>
</evidence>
<dbReference type="PANTHER" id="PTHR45790">
    <property type="entry name" value="SIROHEME SYNTHASE-RELATED"/>
    <property type="match status" value="1"/>
</dbReference>
<sequence length="281" mass="29308">MAHRPQEGPAPNPSNHDGIIMMTSSQSGQSPGKVYLVGAGPGAADLITVRGARLLARADVVLHDALVEPEMLALCPQAKRIAVGKRCGKQSSAQHFINKQLIDHARTHALVVRLKGGDPMLFGRADEELRALEAAGIAVEVVPGITAALASAAALGRSLTLRGVARSVAFATQSRAPESAEIAAQVSADSLVYYMGRDSAQRIATALIEAGKPASTPVAIVEAATTPRERRVRLTLDDIRLGLAASWFDAAQPSVLLIGEAFAHADAASLHDWAVQAAMAA</sequence>
<accession>A0A5E5BUK9</accession>
<evidence type="ECO:0000256" key="6">
    <source>
        <dbReference type="ARBA" id="ARBA00023244"/>
    </source>
</evidence>
<reference evidence="11 12" key="1">
    <citation type="submission" date="2019-08" db="EMBL/GenBank/DDBJ databases">
        <authorList>
            <person name="Peeters C."/>
        </authorList>
    </citation>
    <scope>NUCLEOTIDE SEQUENCE [LARGE SCALE GENOMIC DNA]</scope>
    <source>
        <strain evidence="11 12">LMG 20603</strain>
    </source>
</reference>